<dbReference type="Proteomes" id="UP001156690">
    <property type="component" value="Unassembled WGS sequence"/>
</dbReference>
<feature type="domain" description="TauD/TfdA-like" evidence="6">
    <location>
        <begin position="15"/>
        <end position="278"/>
    </location>
</feature>
<dbReference type="GO" id="GO:0005737">
    <property type="term" value="C:cytoplasm"/>
    <property type="evidence" value="ECO:0007669"/>
    <property type="project" value="TreeGrafter"/>
</dbReference>
<dbReference type="Pfam" id="PF02668">
    <property type="entry name" value="TauD"/>
    <property type="match status" value="1"/>
</dbReference>
<dbReference type="Gene3D" id="3.60.130.10">
    <property type="entry name" value="Clavaminate synthase-like"/>
    <property type="match status" value="1"/>
</dbReference>
<dbReference type="InterPro" id="IPR042098">
    <property type="entry name" value="TauD-like_sf"/>
</dbReference>
<dbReference type="RefSeq" id="WP_224055694.1">
    <property type="nucleotide sequence ID" value="NZ_AP025145.1"/>
</dbReference>
<keyword evidence="5" id="KW-0408">Iron</keyword>
<keyword evidence="2" id="KW-0479">Metal-binding</keyword>
<dbReference type="SUPFAM" id="SSF51197">
    <property type="entry name" value="Clavaminate synthase-like"/>
    <property type="match status" value="1"/>
</dbReference>
<dbReference type="InterPro" id="IPR003819">
    <property type="entry name" value="TauD/TfdA-like"/>
</dbReference>
<evidence type="ECO:0000256" key="4">
    <source>
        <dbReference type="ARBA" id="ARBA00023002"/>
    </source>
</evidence>
<protein>
    <submittedName>
        <fullName evidence="7">Taurine dioxygenase</fullName>
    </submittedName>
</protein>
<dbReference type="PANTHER" id="PTHR30468">
    <property type="entry name" value="ALPHA-KETOGLUTARATE-DEPENDENT SULFONATE DIOXYGENASE"/>
    <property type="match status" value="1"/>
</dbReference>
<evidence type="ECO:0000313" key="8">
    <source>
        <dbReference type="Proteomes" id="UP001156690"/>
    </source>
</evidence>
<dbReference type="GO" id="GO:0046872">
    <property type="term" value="F:metal ion binding"/>
    <property type="evidence" value="ECO:0007669"/>
    <property type="project" value="UniProtKB-KW"/>
</dbReference>
<evidence type="ECO:0000259" key="6">
    <source>
        <dbReference type="Pfam" id="PF02668"/>
    </source>
</evidence>
<evidence type="ECO:0000256" key="2">
    <source>
        <dbReference type="ARBA" id="ARBA00022723"/>
    </source>
</evidence>
<comment type="similarity">
    <text evidence="1">Belongs to the TfdA dioxygenase family.</text>
</comment>
<dbReference type="InterPro" id="IPR051323">
    <property type="entry name" value="AtsK-like"/>
</dbReference>
<keyword evidence="4" id="KW-0560">Oxidoreductase</keyword>
<dbReference type="EMBL" id="BSNX01000075">
    <property type="protein sequence ID" value="GLQ76092.1"/>
    <property type="molecule type" value="Genomic_DNA"/>
</dbReference>
<name>A0AAV5P0D7_9VIBR</name>
<comment type="caution">
    <text evidence="7">The sequence shown here is derived from an EMBL/GenBank/DDBJ whole genome shotgun (WGS) entry which is preliminary data.</text>
</comment>
<accession>A0AAV5P0D7</accession>
<evidence type="ECO:0000256" key="5">
    <source>
        <dbReference type="ARBA" id="ARBA00023004"/>
    </source>
</evidence>
<gene>
    <name evidence="7" type="primary">tauD_2</name>
    <name evidence="7" type="ORF">GCM10007932_54550</name>
</gene>
<sequence>MDKVATPQFKIETRVRRLAPHMGLEVEGLKLAELDEDGLIFVKELMLENKLLVFRDQFISAEDLMAFSDKLGEVQKYPFSSGIEGHPNIVEIRKEPHQQENFSGMWHVDSTYLDSPPDFTILTARATPEVGGDTVFSDSQTAFSRLSSGMKEFLLNNDAVYISNKHQSAKQKTPHLTNFSEIATANASFEAIHPAAKINEDTGNPSIYVNKEHTHKFANMTVEESTPILEYLYEYVARPEFTTRIKWENGTVVMWDNRSVQHHAVNDYYGSLRVMHRVIVNRRTS</sequence>
<organism evidence="7 8">
    <name type="scientific">Vibrio penaeicida</name>
    <dbReference type="NCBI Taxonomy" id="104609"/>
    <lineage>
        <taxon>Bacteria</taxon>
        <taxon>Pseudomonadati</taxon>
        <taxon>Pseudomonadota</taxon>
        <taxon>Gammaproteobacteria</taxon>
        <taxon>Vibrionales</taxon>
        <taxon>Vibrionaceae</taxon>
        <taxon>Vibrio</taxon>
    </lineage>
</organism>
<dbReference type="GO" id="GO:0016706">
    <property type="term" value="F:2-oxoglutarate-dependent dioxygenase activity"/>
    <property type="evidence" value="ECO:0007669"/>
    <property type="project" value="TreeGrafter"/>
</dbReference>
<dbReference type="AlphaFoldDB" id="A0AAV5P0D7"/>
<dbReference type="PANTHER" id="PTHR30468:SF1">
    <property type="entry name" value="ALPHA-KETOGLUTARATE-DEPENDENT SULFONATE DIOXYGENASE"/>
    <property type="match status" value="1"/>
</dbReference>
<evidence type="ECO:0000313" key="7">
    <source>
        <dbReference type="EMBL" id="GLQ76092.1"/>
    </source>
</evidence>
<evidence type="ECO:0000256" key="3">
    <source>
        <dbReference type="ARBA" id="ARBA00022964"/>
    </source>
</evidence>
<proteinExistence type="inferred from homology"/>
<evidence type="ECO:0000256" key="1">
    <source>
        <dbReference type="ARBA" id="ARBA00005896"/>
    </source>
</evidence>
<reference evidence="8" key="1">
    <citation type="journal article" date="2019" name="Int. J. Syst. Evol. Microbiol.">
        <title>The Global Catalogue of Microorganisms (GCM) 10K type strain sequencing project: providing services to taxonomists for standard genome sequencing and annotation.</title>
        <authorList>
            <consortium name="The Broad Institute Genomics Platform"/>
            <consortium name="The Broad Institute Genome Sequencing Center for Infectious Disease"/>
            <person name="Wu L."/>
            <person name="Ma J."/>
        </authorList>
    </citation>
    <scope>NUCLEOTIDE SEQUENCE [LARGE SCALE GENOMIC DNA]</scope>
    <source>
        <strain evidence="8">NBRC 15640</strain>
    </source>
</reference>
<keyword evidence="8" id="KW-1185">Reference proteome</keyword>
<keyword evidence="3 7" id="KW-0223">Dioxygenase</keyword>